<sequence length="41" mass="4561">MKTTQGITFEPSEKLGLVIRQYLHNLKHSLPGFLPHTGSAL</sequence>
<protein>
    <submittedName>
        <fullName evidence="1">Uncharacterized protein</fullName>
    </submittedName>
</protein>
<dbReference type="RefSeq" id="WP_346761229.1">
    <property type="nucleotide sequence ID" value="NZ_JAUJEB010000007.1"/>
</dbReference>
<name>A0ABT8LDN5_9BACT</name>
<organism evidence="1 2">
    <name type="scientific">Agaribacillus aureus</name>
    <dbReference type="NCBI Taxonomy" id="3051825"/>
    <lineage>
        <taxon>Bacteria</taxon>
        <taxon>Pseudomonadati</taxon>
        <taxon>Bacteroidota</taxon>
        <taxon>Cytophagia</taxon>
        <taxon>Cytophagales</taxon>
        <taxon>Splendidivirgaceae</taxon>
        <taxon>Agaribacillus</taxon>
    </lineage>
</organism>
<evidence type="ECO:0000313" key="1">
    <source>
        <dbReference type="EMBL" id="MDN5215893.1"/>
    </source>
</evidence>
<reference evidence="1" key="1">
    <citation type="submission" date="2023-06" db="EMBL/GenBank/DDBJ databases">
        <title>Genomic of Agaribacillus aureum.</title>
        <authorList>
            <person name="Wang G."/>
        </authorList>
    </citation>
    <scope>NUCLEOTIDE SEQUENCE</scope>
    <source>
        <strain evidence="1">BMA12</strain>
    </source>
</reference>
<proteinExistence type="predicted"/>
<dbReference type="EMBL" id="JAUJEB010000007">
    <property type="protein sequence ID" value="MDN5215893.1"/>
    <property type="molecule type" value="Genomic_DNA"/>
</dbReference>
<comment type="caution">
    <text evidence="1">The sequence shown here is derived from an EMBL/GenBank/DDBJ whole genome shotgun (WGS) entry which is preliminary data.</text>
</comment>
<keyword evidence="2" id="KW-1185">Reference proteome</keyword>
<gene>
    <name evidence="1" type="ORF">QQ020_27700</name>
</gene>
<accession>A0ABT8LDN5</accession>
<evidence type="ECO:0000313" key="2">
    <source>
        <dbReference type="Proteomes" id="UP001172083"/>
    </source>
</evidence>
<dbReference type="Proteomes" id="UP001172083">
    <property type="component" value="Unassembled WGS sequence"/>
</dbReference>